<gene>
    <name evidence="2" type="ORF">NP493_77g05085</name>
</gene>
<feature type="compositionally biased region" description="Polar residues" evidence="1">
    <location>
        <begin position="584"/>
        <end position="600"/>
    </location>
</feature>
<accession>A0AAD9P9I0</accession>
<feature type="compositionally biased region" description="Basic and acidic residues" evidence="1">
    <location>
        <begin position="136"/>
        <end position="146"/>
    </location>
</feature>
<dbReference type="AlphaFoldDB" id="A0AAD9P9I0"/>
<evidence type="ECO:0000256" key="1">
    <source>
        <dbReference type="SAM" id="MobiDB-lite"/>
    </source>
</evidence>
<evidence type="ECO:0000313" key="3">
    <source>
        <dbReference type="Proteomes" id="UP001209878"/>
    </source>
</evidence>
<feature type="compositionally biased region" description="Low complexity" evidence="1">
    <location>
        <begin position="345"/>
        <end position="355"/>
    </location>
</feature>
<dbReference type="Proteomes" id="UP001209878">
    <property type="component" value="Unassembled WGS sequence"/>
</dbReference>
<feature type="compositionally biased region" description="Basic and acidic residues" evidence="1">
    <location>
        <begin position="114"/>
        <end position="127"/>
    </location>
</feature>
<feature type="region of interest" description="Disordered" evidence="1">
    <location>
        <begin position="417"/>
        <end position="600"/>
    </location>
</feature>
<organism evidence="2 3">
    <name type="scientific">Ridgeia piscesae</name>
    <name type="common">Tubeworm</name>
    <dbReference type="NCBI Taxonomy" id="27915"/>
    <lineage>
        <taxon>Eukaryota</taxon>
        <taxon>Metazoa</taxon>
        <taxon>Spiralia</taxon>
        <taxon>Lophotrochozoa</taxon>
        <taxon>Annelida</taxon>
        <taxon>Polychaeta</taxon>
        <taxon>Sedentaria</taxon>
        <taxon>Canalipalpata</taxon>
        <taxon>Sabellida</taxon>
        <taxon>Siboglinidae</taxon>
        <taxon>Ridgeia</taxon>
    </lineage>
</organism>
<feature type="compositionally biased region" description="Basic and acidic residues" evidence="1">
    <location>
        <begin position="460"/>
        <end position="474"/>
    </location>
</feature>
<comment type="caution">
    <text evidence="2">The sequence shown here is derived from an EMBL/GenBank/DDBJ whole genome shotgun (WGS) entry which is preliminary data.</text>
</comment>
<dbReference type="EMBL" id="JAODUO010000077">
    <property type="protein sequence ID" value="KAK2190545.1"/>
    <property type="molecule type" value="Genomic_DNA"/>
</dbReference>
<reference evidence="2" key="1">
    <citation type="journal article" date="2023" name="Mol. Biol. Evol.">
        <title>Third-Generation Sequencing Reveals the Adaptive Role of the Epigenome in Three Deep-Sea Polychaetes.</title>
        <authorList>
            <person name="Perez M."/>
            <person name="Aroh O."/>
            <person name="Sun Y."/>
            <person name="Lan Y."/>
            <person name="Juniper S.K."/>
            <person name="Young C.R."/>
            <person name="Angers B."/>
            <person name="Qian P.Y."/>
        </authorList>
    </citation>
    <scope>NUCLEOTIDE SEQUENCE</scope>
    <source>
        <strain evidence="2">R07B-5</strain>
    </source>
</reference>
<feature type="compositionally biased region" description="Basic residues" evidence="1">
    <location>
        <begin position="147"/>
        <end position="159"/>
    </location>
</feature>
<feature type="compositionally biased region" description="Basic residues" evidence="1">
    <location>
        <begin position="565"/>
        <end position="583"/>
    </location>
</feature>
<proteinExistence type="predicted"/>
<sequence length="794" mass="85908">MADEYVPPVLPSIVVTTHESDWPPSFQRSPVGHVLSSATTAQAKNLLSVDDARRGFGLDLIKMASLPRSHPPCCAPPRDMQRSLDRNADHQGFRRDNAAKRAQRKADVTSVRNDVIHVGRQTEDNSERATVSCKGSDYDRFGDRIRVKSRSRARSRKGRRTDNGYTETQGDRRGGRGLETDGGMENGSELYEAGECWDMEPGKAGGDEAAVKDKRKNENNANIAAYDSSASASITTVSDIADAGAICFEFGSGDYKDVFPDETSDDAPVSAPDAAERGVSTQTDCDTDDDDDDDEEEDDEDDVDDEDAADEGQDWSVADDTPTGSKTPQACISQESPNTSEKSPRAAARAGAVVAETVTPDVTSTDAHAQEDDDDEGCVLTTDAELADSEPPCEQQSQIFGVSDCSEADTVIEIVYPTSVSSDPNVAPSLPLDPVELADTNRSSHERSSGGSPGRALGKSRSECYTKGVSDAESKSSIPVPSDRFVPTKAKSACEDLTRSRSARVSRPRKSGSPVRRKASIPRPTGRVSSVASMSKHEGSNKLGKSWTDIPRSDSDGGDGGDAARRRRRSSKQKKTASTRSRKLTQSCDAGSPRMSSGSPMNLVRTRLKEAIVTKPAEVIFTICGNVNSDTSVTRHGRVPVIQCAAPARRQHSVETTKSRLKCEAYCHNDGMMQVTMTGSLRQLKPIVAASTGRHNENQVTCTPTLQVEVVVERDTLGNSRDPPKVPKTVYRQPTSPKKRRPRRPPTPPDRNILDTRASGPCFDTKLPSPRFGTLRPISRGRAPRTGEKSCLFY</sequence>
<feature type="region of interest" description="Disordered" evidence="1">
    <location>
        <begin position="715"/>
        <end position="794"/>
    </location>
</feature>
<feature type="region of interest" description="Disordered" evidence="1">
    <location>
        <begin position="91"/>
        <end position="188"/>
    </location>
</feature>
<feature type="region of interest" description="Disordered" evidence="1">
    <location>
        <begin position="256"/>
        <end position="402"/>
    </location>
</feature>
<protein>
    <submittedName>
        <fullName evidence="2">Uncharacterized protein</fullName>
    </submittedName>
</protein>
<feature type="compositionally biased region" description="Polar residues" evidence="1">
    <location>
        <begin position="322"/>
        <end position="341"/>
    </location>
</feature>
<evidence type="ECO:0000313" key="2">
    <source>
        <dbReference type="EMBL" id="KAK2190545.1"/>
    </source>
</evidence>
<name>A0AAD9P9I0_RIDPI</name>
<feature type="compositionally biased region" description="Basic and acidic residues" evidence="1">
    <location>
        <begin position="169"/>
        <end position="179"/>
    </location>
</feature>
<feature type="compositionally biased region" description="Basic and acidic residues" evidence="1">
    <location>
        <begin position="91"/>
        <end position="107"/>
    </location>
</feature>
<keyword evidence="3" id="KW-1185">Reference proteome</keyword>
<feature type="compositionally biased region" description="Acidic residues" evidence="1">
    <location>
        <begin position="285"/>
        <end position="313"/>
    </location>
</feature>
<feature type="compositionally biased region" description="Basic residues" evidence="1">
    <location>
        <begin position="501"/>
        <end position="520"/>
    </location>
</feature>